<evidence type="ECO:0000313" key="6">
    <source>
        <dbReference type="Proteomes" id="UP001233360"/>
    </source>
</evidence>
<evidence type="ECO:0000256" key="1">
    <source>
        <dbReference type="SAM" id="Coils"/>
    </source>
</evidence>
<name>A0ABU0URC7_ACIBI</name>
<keyword evidence="6" id="KW-1185">Reference proteome</keyword>
<dbReference type="Proteomes" id="UP001233360">
    <property type="component" value="Unassembled WGS sequence"/>
</dbReference>
<dbReference type="RefSeq" id="WP_307001048.1">
    <property type="nucleotide sequence ID" value="NZ_JAUTBK010000001.1"/>
</dbReference>
<comment type="caution">
    <text evidence="5">The sequence shown here is derived from an EMBL/GenBank/DDBJ whole genome shotgun (WGS) entry which is preliminary data.</text>
</comment>
<organism evidence="5 6">
    <name type="scientific">Acinetobacter baylyi</name>
    <dbReference type="NCBI Taxonomy" id="202950"/>
    <lineage>
        <taxon>Bacteria</taxon>
        <taxon>Pseudomonadati</taxon>
        <taxon>Pseudomonadota</taxon>
        <taxon>Gammaproteobacteria</taxon>
        <taxon>Moraxellales</taxon>
        <taxon>Moraxellaceae</taxon>
        <taxon>Acinetobacter</taxon>
    </lineage>
</organism>
<evidence type="ECO:0000259" key="2">
    <source>
        <dbReference type="Pfam" id="PF25791"/>
    </source>
</evidence>
<evidence type="ECO:0008006" key="7">
    <source>
        <dbReference type="Google" id="ProtNLM"/>
    </source>
</evidence>
<gene>
    <name evidence="5" type="ORF">QE380_000014</name>
</gene>
<dbReference type="Pfam" id="PF25796">
    <property type="entry name" value="BREX_BrxC_4th"/>
    <property type="match status" value="1"/>
</dbReference>
<dbReference type="InterPro" id="IPR058038">
    <property type="entry name" value="BREX_BrxC_wHTH"/>
</dbReference>
<feature type="coiled-coil region" evidence="1">
    <location>
        <begin position="1048"/>
        <end position="1082"/>
    </location>
</feature>
<dbReference type="InterPro" id="IPR058036">
    <property type="entry name" value="BREX_BrxC_4th"/>
</dbReference>
<dbReference type="EMBL" id="JAUTBK010000001">
    <property type="protein sequence ID" value="MDQ1207091.1"/>
    <property type="molecule type" value="Genomic_DNA"/>
</dbReference>
<proteinExistence type="predicted"/>
<reference evidence="5 6" key="1">
    <citation type="submission" date="2023-07" db="EMBL/GenBank/DDBJ databases">
        <title>Functional and genomic diversity of the sorghum phyllosphere microbiome.</title>
        <authorList>
            <person name="Shade A."/>
        </authorList>
    </citation>
    <scope>NUCLEOTIDE SEQUENCE [LARGE SCALE GENOMIC DNA]</scope>
    <source>
        <strain evidence="5 6">SORGH_AS_0887</strain>
    </source>
</reference>
<accession>A0ABU0URC7</accession>
<dbReference type="InterPro" id="IPR047679">
    <property type="entry name" value="BREX_BrxC"/>
</dbReference>
<evidence type="ECO:0000313" key="5">
    <source>
        <dbReference type="EMBL" id="MDQ1207091.1"/>
    </source>
</evidence>
<feature type="domain" description="Probable ATP-binding protein BrxC alpha-helical" evidence="3">
    <location>
        <begin position="880"/>
        <end position="1000"/>
    </location>
</feature>
<evidence type="ECO:0000259" key="3">
    <source>
        <dbReference type="Pfam" id="PF25792"/>
    </source>
</evidence>
<evidence type="ECO:0000259" key="4">
    <source>
        <dbReference type="Pfam" id="PF25796"/>
    </source>
</evidence>
<dbReference type="InterPro" id="IPR058037">
    <property type="entry name" value="BREX_BrxC_helical"/>
</dbReference>
<dbReference type="Pfam" id="PF25791">
    <property type="entry name" value="WHD_BREX_BrxC"/>
    <property type="match status" value="1"/>
</dbReference>
<sequence>MNIKELFYKPLDRAINGVVKADQNDNTTVYQELDEYVVTNELEKHFRDFFQSYGTDLSDPSIANRVGVWISGFFGSGKSHFLKTLSYILANKVARDAQGNERSAAEFFDESKIRDAFIRADIGKAVSHHADVILFNIDSKASSNDDGNPILNVFLRVFNEYQGFSADHPHIAHMERHLSQKGVYERFKQAFEESSGMSWLEERDGYQFYQDDVETAISQALNLSPEAAHKWFEDSEQTFSVSVENFCQWVKEYLDSKGPQQRMLFLVDEVGQFIGSDTRLMLTLQTITENLGTICKGRAWIIVTSQADIDAVLGEMSSSKANDFSKIAGRFKTRLSLSSSNTDEVIQKRLLRKIPEAEALLRSVFEQKGDILKNQITFDRSGPTLKNYEGPDSFIHNYPFAPYHFQLVQKVFEEIRKVGATGAHLAYGERSMLDAFQMAANAIATDEVGALVPFHRFYTSVEGFLDTAVKRTIDQAGQNQTLDGFDVQMLRTLFMIRYVDIIKGTLDNLVTLSIEKIDEDKLALRKRIEESLLRLEKESLITRNGDEFLFLTNEERDITRKIKATDLAASEENKELANLIFKDLLRDQNKYRHQANKMDYQIGRFLDSHSLDGKYESDLKVEIISPLDTEYNLYTEAYCIGKSTQAEGQVLFKLADDKQFFNELRTWLKTNKFIRLNDDGTQSDISRILADRGRENQERKKRLRAWVEEMLLDAESYALGQHLQLSSSSPTTKLDEACRYLLENTYAKLSYLQVYQQDAWRELNAVLTVDDMAQLGLSLNGGQSNPKAQQEVEQYISLRATGTERIVVSDVVDRFAKRPYGWPDAEILLLVGQLAAMGRISLQLNGGSLQLKDAFEPLQNSRRRRDVSIIKKRQTDDQVLKQARQLTQDLFSAMGPATEKELFEFYTKNFKNWLANFKSYKSKTDVGQFPGKKVIEKSILALERLLANSDSFDFFKAVVENKDDYLDLEEDYRDMHEFFSNQMPSWQQLQQALRHFEKNKQALGSDDVAKKALSELHRIATLESPYGLLNKVADFVRTVESVNEQLLTEKRNQAIEHIDDKIKQLEAEIKNSGIASAELSNKLLRPLQLLKTDIEVETSLSTIYMLQTQTAVERFDEALYELESEVQAEIQRRQAKAAQLAQSKAESVTNTATISSPATSTPAVSSAQPATAVVPPKPVVEVDVASIYSKSSSSVYLETEESVDQFVDSLKAELKKIVGDKKRVRIR</sequence>
<dbReference type="NCBIfam" id="NF033441">
    <property type="entry name" value="BREX_BrxC"/>
    <property type="match status" value="1"/>
</dbReference>
<feature type="domain" description="Probable ATP-binding protein BrxC 4th six-stranded beta-sheet" evidence="4">
    <location>
        <begin position="565"/>
        <end position="741"/>
    </location>
</feature>
<keyword evidence="1" id="KW-0175">Coiled coil</keyword>
<protein>
    <recommendedName>
        <fullName evidence="7">ATPase-like protein</fullName>
    </recommendedName>
</protein>
<dbReference type="Pfam" id="PF25792">
    <property type="entry name" value="BREX_BrxC_helical"/>
    <property type="match status" value="1"/>
</dbReference>
<feature type="domain" description="Probable ATP-binding protein BrxC winged helix-turn-helix" evidence="2">
    <location>
        <begin position="748"/>
        <end position="874"/>
    </location>
</feature>